<dbReference type="Pfam" id="PF16313">
    <property type="entry name" value="DUF4953"/>
    <property type="match status" value="1"/>
</dbReference>
<dbReference type="SUPFAM" id="SSF55486">
    <property type="entry name" value="Metalloproteases ('zincins'), catalytic domain"/>
    <property type="match status" value="1"/>
</dbReference>
<feature type="chain" id="PRO_5003229835" description="DUF5117 domain-containing protein" evidence="2">
    <location>
        <begin position="22"/>
        <end position="984"/>
    </location>
</feature>
<dbReference type="Gene3D" id="3.40.390.10">
    <property type="entry name" value="Collagenase (Catalytic Domain)"/>
    <property type="match status" value="1"/>
</dbReference>
<dbReference type="PANTHER" id="PTHR38478">
    <property type="entry name" value="PEPTIDASE M1A AND M12B"/>
    <property type="match status" value="1"/>
</dbReference>
<dbReference type="STRING" id="575540.Isop_3467"/>
<dbReference type="InterPro" id="IPR032534">
    <property type="entry name" value="EcxA_zinc-bd"/>
</dbReference>
<reference evidence="5 6" key="2">
    <citation type="journal article" date="2011" name="Stand. Genomic Sci.">
        <title>Complete genome sequence of Isosphaera pallida type strain (IS1B).</title>
        <authorList>
            <consortium name="US DOE Joint Genome Institute (JGI-PGF)"/>
            <person name="Goker M."/>
            <person name="Cleland D."/>
            <person name="Saunders E."/>
            <person name="Lapidus A."/>
            <person name="Nolan M."/>
            <person name="Lucas S."/>
            <person name="Hammon N."/>
            <person name="Deshpande S."/>
            <person name="Cheng J.F."/>
            <person name="Tapia R."/>
            <person name="Han C."/>
            <person name="Goodwin L."/>
            <person name="Pitluck S."/>
            <person name="Liolios K."/>
            <person name="Pagani I."/>
            <person name="Ivanova N."/>
            <person name="Mavromatis K."/>
            <person name="Pati A."/>
            <person name="Chen A."/>
            <person name="Palaniappan K."/>
            <person name="Land M."/>
            <person name="Hauser L."/>
            <person name="Chang Y.J."/>
            <person name="Jeffries C.D."/>
            <person name="Detter J.C."/>
            <person name="Beck B."/>
            <person name="Woyke T."/>
            <person name="Bristow J."/>
            <person name="Eisen J.A."/>
            <person name="Markowitz V."/>
            <person name="Hugenholtz P."/>
            <person name="Kyrpides N.C."/>
            <person name="Klenk H.P."/>
        </authorList>
    </citation>
    <scope>NUCLEOTIDE SEQUENCE [LARGE SCALE GENOMIC DNA]</scope>
    <source>
        <strain evidence="6">ATCC 43644 / DSM 9630 / IS1B</strain>
    </source>
</reference>
<sequence>MTRICAGFVALAATALLAHLAAPCQGQEASQPDFPPLDKVVEGFEKVNSDINQTPSLYTIWVKKPEARILAGLPRNYESQKYFIAATPSGGSVFAGLQGPDYYVYWKPFDKRLALIVPNTAIRSSGDAESKSSVKRLFTDQVLLDTPILTNQPGSGPVIDLTAVLNELTAKMGGGRALLGAGGGPFNTRLASITKLKAFPQNIEVTIEAPGPNGSFASMSYSISLVPDNPAYTPRKADERLGYFTTEYDDYGLYKIDNSDTKVRYINRWHLEKADPSLKVSPPKQPIVFYIEHTTPIRYRRWVREGALMWNKAFEKVGFANAIEVYYQDAATGAHMEKDPEDVRYNFLRWLNNNVSTAIGPSRAHPLTGQILDADIVLTDGWIRAFFNQFEDQLPRMALEGMAPEAIDWLDAHPDWDPRVRLAPPSKRNQVLARIAQARANRLAHAAHGRDHDHDHLHLHELEALGLPADDNFAHLFRTAGRHRLCMAADCKAMNVALFKMHFELLQAMNDDSKEADDEDKDKENEKPKEKKDEPKSELETLIDGMPEPFIGPLLADLVAHEVGHTLGLRHNFKASSIYSFKEINSEKIKGKKPFTASVMDYNPIIISMDAFEKKPDAVQGDYAMIGIGPYDEWAIEYGYTLENDLKKVTDRVADSMLPFGTDQDVGGLDPSVQRYDFGKEPLEYADNQMRLAQFHRRHLIEKFVKDGQSWSKALKGYNMTLSMHSTALFTNLPWIGGAYVARDKKGDPNARPPITVVPADLQRKSLAFVIENAFQDSAFGLTPEILARLTDETQFGSGFGSSNEFTVHDRIIGIQASVLTRLLNPVTLRRIYDNEFRVPADQDALTLPELMETLTKAIWSECDKAPTEPTTARKPLISSLRRNLQREHLERMIDLSLPGSDRSAASKPISDLATAQLKAIKGRVEPLMAGEARAKVDPYSASHLDETLDRINKVLNAQVIYNANKVGGQPSAAPIILLGDDHR</sequence>
<feature type="domain" description="EcxA zinc-binding" evidence="3">
    <location>
        <begin position="546"/>
        <end position="865"/>
    </location>
</feature>
<dbReference type="RefSeq" id="WP_013566312.1">
    <property type="nucleotide sequence ID" value="NC_014962.1"/>
</dbReference>
<evidence type="ECO:0000259" key="4">
    <source>
        <dbReference type="Pfam" id="PF17148"/>
    </source>
</evidence>
<dbReference type="CDD" id="cd04276">
    <property type="entry name" value="ZnMc_MMP_like_2"/>
    <property type="match status" value="1"/>
</dbReference>
<dbReference type="EMBL" id="CP002353">
    <property type="protein sequence ID" value="ADV64024.1"/>
    <property type="molecule type" value="Genomic_DNA"/>
</dbReference>
<keyword evidence="2" id="KW-0732">Signal</keyword>
<feature type="domain" description="DUF5117" evidence="4">
    <location>
        <begin position="111"/>
        <end position="273"/>
    </location>
</feature>
<dbReference type="Pfam" id="PF17148">
    <property type="entry name" value="DUF5117"/>
    <property type="match status" value="1"/>
</dbReference>
<name>E8QWY5_ISOPI</name>
<evidence type="ECO:0000313" key="6">
    <source>
        <dbReference type="Proteomes" id="UP000008631"/>
    </source>
</evidence>
<dbReference type="InterPro" id="IPR034032">
    <property type="entry name" value="Zn_MMP-like_bac"/>
</dbReference>
<reference key="1">
    <citation type="submission" date="2010-11" db="EMBL/GenBank/DDBJ databases">
        <title>The complete sequence of chromosome of Isophaera pallida ATCC 43644.</title>
        <authorList>
            <consortium name="US DOE Joint Genome Institute (JGI-PGF)"/>
            <person name="Lucas S."/>
            <person name="Copeland A."/>
            <person name="Lapidus A."/>
            <person name="Bruce D."/>
            <person name="Goodwin L."/>
            <person name="Pitluck S."/>
            <person name="Kyrpides N."/>
            <person name="Mavromatis K."/>
            <person name="Pagani I."/>
            <person name="Ivanova N."/>
            <person name="Saunders E."/>
            <person name="Brettin T."/>
            <person name="Detter J.C."/>
            <person name="Han C."/>
            <person name="Tapia R."/>
            <person name="Land M."/>
            <person name="Hauser L."/>
            <person name="Markowitz V."/>
            <person name="Cheng J.-F."/>
            <person name="Hugenholtz P."/>
            <person name="Woyke T."/>
            <person name="Wu D."/>
            <person name="Eisen J.A."/>
        </authorList>
    </citation>
    <scope>NUCLEOTIDE SEQUENCE</scope>
    <source>
        <strain>ATCC 43644</strain>
    </source>
</reference>
<evidence type="ECO:0000313" key="5">
    <source>
        <dbReference type="EMBL" id="ADV64024.1"/>
    </source>
</evidence>
<feature type="signal peptide" evidence="2">
    <location>
        <begin position="1"/>
        <end position="21"/>
    </location>
</feature>
<accession>E8QWY5</accession>
<dbReference type="InterPro" id="IPR024079">
    <property type="entry name" value="MetalloPept_cat_dom_sf"/>
</dbReference>
<dbReference type="eggNOG" id="COG5549">
    <property type="taxonomic scope" value="Bacteria"/>
</dbReference>
<evidence type="ECO:0008006" key="7">
    <source>
        <dbReference type="Google" id="ProtNLM"/>
    </source>
</evidence>
<protein>
    <recommendedName>
        <fullName evidence="7">DUF5117 domain-containing protein</fullName>
    </recommendedName>
</protein>
<evidence type="ECO:0000259" key="3">
    <source>
        <dbReference type="Pfam" id="PF16313"/>
    </source>
</evidence>
<dbReference type="KEGG" id="ipa:Isop_3467"/>
<evidence type="ECO:0000256" key="1">
    <source>
        <dbReference type="SAM" id="MobiDB-lite"/>
    </source>
</evidence>
<dbReference type="AlphaFoldDB" id="E8QWY5"/>
<dbReference type="InParanoid" id="E8QWY5"/>
<proteinExistence type="predicted"/>
<dbReference type="OrthoDB" id="9776599at2"/>
<feature type="region of interest" description="Disordered" evidence="1">
    <location>
        <begin position="511"/>
        <end position="538"/>
    </location>
</feature>
<dbReference type="PANTHER" id="PTHR38478:SF1">
    <property type="entry name" value="ZINC DEPENDENT METALLOPROTEASE DOMAIN LIPOPROTEIN"/>
    <property type="match status" value="1"/>
</dbReference>
<dbReference type="InterPro" id="IPR033413">
    <property type="entry name" value="DUF5117"/>
</dbReference>
<dbReference type="HOGENOM" id="CLU_008630_0_0_0"/>
<organism evidence="5 6">
    <name type="scientific">Isosphaera pallida (strain ATCC 43644 / DSM 9630 / IS1B)</name>
    <dbReference type="NCBI Taxonomy" id="575540"/>
    <lineage>
        <taxon>Bacteria</taxon>
        <taxon>Pseudomonadati</taxon>
        <taxon>Planctomycetota</taxon>
        <taxon>Planctomycetia</taxon>
        <taxon>Isosphaerales</taxon>
        <taxon>Isosphaeraceae</taxon>
        <taxon>Isosphaera</taxon>
    </lineage>
</organism>
<gene>
    <name evidence="5" type="ordered locus">Isop_3467</name>
</gene>
<keyword evidence="6" id="KW-1185">Reference proteome</keyword>
<dbReference type="Proteomes" id="UP000008631">
    <property type="component" value="Chromosome"/>
</dbReference>
<feature type="compositionally biased region" description="Basic and acidic residues" evidence="1">
    <location>
        <begin position="522"/>
        <end position="538"/>
    </location>
</feature>
<evidence type="ECO:0000256" key="2">
    <source>
        <dbReference type="SAM" id="SignalP"/>
    </source>
</evidence>
<dbReference type="GO" id="GO:0008237">
    <property type="term" value="F:metallopeptidase activity"/>
    <property type="evidence" value="ECO:0007669"/>
    <property type="project" value="InterPro"/>
</dbReference>